<dbReference type="AlphaFoldDB" id="A0A157R8C5"/>
<feature type="transmembrane region" description="Helical" evidence="1">
    <location>
        <begin position="87"/>
        <end position="105"/>
    </location>
</feature>
<name>A0A157R8C5_9BORD</name>
<dbReference type="EMBL" id="FKBS01000029">
    <property type="protein sequence ID" value="SAI54240.1"/>
    <property type="molecule type" value="Genomic_DNA"/>
</dbReference>
<proteinExistence type="predicted"/>
<keyword evidence="1" id="KW-1133">Transmembrane helix</keyword>
<feature type="transmembrane region" description="Helical" evidence="1">
    <location>
        <begin position="199"/>
        <end position="222"/>
    </location>
</feature>
<feature type="transmembrane region" description="Helical" evidence="1">
    <location>
        <begin position="111"/>
        <end position="129"/>
    </location>
</feature>
<gene>
    <name evidence="2" type="ORF">SAMEA1982600_04445</name>
</gene>
<reference evidence="2 3" key="1">
    <citation type="submission" date="2016-03" db="EMBL/GenBank/DDBJ databases">
        <authorList>
            <consortium name="Pathogen Informatics"/>
        </authorList>
    </citation>
    <scope>NUCLEOTIDE SEQUENCE [LARGE SCALE GENOMIC DNA]</scope>
    <source>
        <strain evidence="2 3">NCTC13364</strain>
    </source>
</reference>
<keyword evidence="1" id="KW-0472">Membrane</keyword>
<feature type="transmembrane region" description="Helical" evidence="1">
    <location>
        <begin position="167"/>
        <end position="187"/>
    </location>
</feature>
<evidence type="ECO:0000313" key="3">
    <source>
        <dbReference type="Proteomes" id="UP000077037"/>
    </source>
</evidence>
<dbReference type="RefSeq" id="WP_066419444.1">
    <property type="nucleotide sequence ID" value="NZ_FKBS01000029.1"/>
</dbReference>
<feature type="transmembrane region" description="Helical" evidence="1">
    <location>
        <begin position="55"/>
        <end position="80"/>
    </location>
</feature>
<dbReference type="OrthoDB" id="161727at2"/>
<keyword evidence="1" id="KW-0812">Transmembrane</keyword>
<feature type="transmembrane region" description="Helical" evidence="1">
    <location>
        <begin position="141"/>
        <end position="161"/>
    </location>
</feature>
<evidence type="ECO:0000256" key="1">
    <source>
        <dbReference type="SAM" id="Phobius"/>
    </source>
</evidence>
<sequence length="253" mass="25872">MDLLLIKLVCAPLLLLTASLAARRWGAAIGGFLVGLPLTSGPVSLFLALEQGPLFAMHASAGSLAATTGQAAFAAAYYALAGKGWSTALSGASIAFVAAAMTLQWSGPPGIALFLIAILALGTALQWMPAGQHATSLPRSLWWDLPARIVIMAGLVLGVTMGARHMGAGPAGVLASFPFMAAVLGGFAHRMQGAESARLVMRGLCAGLFGFAAFFYVVSLAVTRLPYGVAYGLAIVCALGVQAMALRLIRASV</sequence>
<organism evidence="2 3">
    <name type="scientific">Bordetella ansorpii</name>
    <dbReference type="NCBI Taxonomy" id="288768"/>
    <lineage>
        <taxon>Bacteria</taxon>
        <taxon>Pseudomonadati</taxon>
        <taxon>Pseudomonadota</taxon>
        <taxon>Betaproteobacteria</taxon>
        <taxon>Burkholderiales</taxon>
        <taxon>Alcaligenaceae</taxon>
        <taxon>Bordetella</taxon>
    </lineage>
</organism>
<accession>A0A157R8C5</accession>
<evidence type="ECO:0000313" key="2">
    <source>
        <dbReference type="EMBL" id="SAI54240.1"/>
    </source>
</evidence>
<dbReference type="Proteomes" id="UP000077037">
    <property type="component" value="Unassembled WGS sequence"/>
</dbReference>
<protein>
    <submittedName>
        <fullName evidence="2">Uncharacterized protein</fullName>
    </submittedName>
</protein>
<feature type="transmembrane region" description="Helical" evidence="1">
    <location>
        <begin position="228"/>
        <end position="249"/>
    </location>
</feature>